<comment type="caution">
    <text evidence="2">The sequence shown here is derived from an EMBL/GenBank/DDBJ whole genome shotgun (WGS) entry which is preliminary data.</text>
</comment>
<dbReference type="Proteomes" id="UP000664521">
    <property type="component" value="Unassembled WGS sequence"/>
</dbReference>
<dbReference type="AlphaFoldDB" id="A0A8H3J5J9"/>
<reference evidence="2" key="1">
    <citation type="submission" date="2021-03" db="EMBL/GenBank/DDBJ databases">
        <authorList>
            <person name="Tagirdzhanova G."/>
        </authorList>
    </citation>
    <scope>NUCLEOTIDE SEQUENCE</scope>
</reference>
<feature type="signal peptide" evidence="1">
    <location>
        <begin position="1"/>
        <end position="17"/>
    </location>
</feature>
<dbReference type="OrthoDB" id="4739169at2759"/>
<proteinExistence type="predicted"/>
<protein>
    <submittedName>
        <fullName evidence="2">Uncharacterized protein</fullName>
    </submittedName>
</protein>
<keyword evidence="1" id="KW-0732">Signal</keyword>
<evidence type="ECO:0000256" key="1">
    <source>
        <dbReference type="SAM" id="SignalP"/>
    </source>
</evidence>
<gene>
    <name evidence="2" type="ORF">HETSPECPRED_002864</name>
</gene>
<accession>A0A8H3J5J9</accession>
<sequence>MVFIKTLLLFGIAAVSAMTLPSTARSDTVVSVPAAALPAAPDFSIGSVERREARGRTSLQWAPQGRYLLLIGAQIPEGIIHSFLEQPVGATAGDALWASFRTWLSENEWDEEHSRANTIILGGGLQQAIGAFGVGLGNIGNTIGFLLQVRPEWVGDYNINAVLNAIHDWASRLGNVVEVRERPNGFVDLAAIGAAPTKRDESSIETRSRDFKCPADIDILKYAVIDVPDLDLNKNLRAAGTCTP</sequence>
<dbReference type="EMBL" id="CAJPDS010000174">
    <property type="protein sequence ID" value="CAF9941082.1"/>
    <property type="molecule type" value="Genomic_DNA"/>
</dbReference>
<feature type="chain" id="PRO_5034048591" evidence="1">
    <location>
        <begin position="18"/>
        <end position="244"/>
    </location>
</feature>
<name>A0A8H3J5J9_9LECA</name>
<organism evidence="2 3">
    <name type="scientific">Heterodermia speciosa</name>
    <dbReference type="NCBI Taxonomy" id="116794"/>
    <lineage>
        <taxon>Eukaryota</taxon>
        <taxon>Fungi</taxon>
        <taxon>Dikarya</taxon>
        <taxon>Ascomycota</taxon>
        <taxon>Pezizomycotina</taxon>
        <taxon>Lecanoromycetes</taxon>
        <taxon>OSLEUM clade</taxon>
        <taxon>Lecanoromycetidae</taxon>
        <taxon>Caliciales</taxon>
        <taxon>Physciaceae</taxon>
        <taxon>Heterodermia</taxon>
    </lineage>
</organism>
<keyword evidence="3" id="KW-1185">Reference proteome</keyword>
<evidence type="ECO:0000313" key="2">
    <source>
        <dbReference type="EMBL" id="CAF9941082.1"/>
    </source>
</evidence>
<evidence type="ECO:0000313" key="3">
    <source>
        <dbReference type="Proteomes" id="UP000664521"/>
    </source>
</evidence>